<sequence>MDPKFYLTFENLSISYPNTEFTIRYQYQRYNQGCNKSISQLIRKIEGLNRYTRIFTGNRINNIMGREKVSREYHQIVDQKLNKY</sequence>
<dbReference type="AlphaFoldDB" id="A0A8J8NTW7"/>
<name>A0A8J8NTW7_HALGN</name>
<comment type="caution">
    <text evidence="1">The sequence shown here is derived from an EMBL/GenBank/DDBJ whole genome shotgun (WGS) entry which is preliminary data.</text>
</comment>
<keyword evidence="2" id="KW-1185">Reference proteome</keyword>
<proteinExistence type="predicted"/>
<accession>A0A8J8NTW7</accession>
<evidence type="ECO:0000313" key="1">
    <source>
        <dbReference type="EMBL" id="TNV80355.1"/>
    </source>
</evidence>
<reference evidence="1" key="1">
    <citation type="submission" date="2019-06" db="EMBL/GenBank/DDBJ databases">
        <authorList>
            <person name="Zheng W."/>
        </authorList>
    </citation>
    <scope>NUCLEOTIDE SEQUENCE</scope>
    <source>
        <strain evidence="1">QDHG01</strain>
    </source>
</reference>
<gene>
    <name evidence="1" type="ORF">FGO68_gene369</name>
</gene>
<protein>
    <submittedName>
        <fullName evidence="1">Uncharacterized protein</fullName>
    </submittedName>
</protein>
<evidence type="ECO:0000313" key="2">
    <source>
        <dbReference type="Proteomes" id="UP000785679"/>
    </source>
</evidence>
<dbReference type="EMBL" id="RRYP01007618">
    <property type="protein sequence ID" value="TNV80355.1"/>
    <property type="molecule type" value="Genomic_DNA"/>
</dbReference>
<dbReference type="Proteomes" id="UP000785679">
    <property type="component" value="Unassembled WGS sequence"/>
</dbReference>
<organism evidence="1 2">
    <name type="scientific">Halteria grandinella</name>
    <dbReference type="NCBI Taxonomy" id="5974"/>
    <lineage>
        <taxon>Eukaryota</taxon>
        <taxon>Sar</taxon>
        <taxon>Alveolata</taxon>
        <taxon>Ciliophora</taxon>
        <taxon>Intramacronucleata</taxon>
        <taxon>Spirotrichea</taxon>
        <taxon>Stichotrichia</taxon>
        <taxon>Sporadotrichida</taxon>
        <taxon>Halteriidae</taxon>
        <taxon>Halteria</taxon>
    </lineage>
</organism>